<keyword evidence="5 7" id="KW-0472">Membrane</keyword>
<name>A0A485L2I0_9STRA</name>
<evidence type="ECO:0000313" key="10">
    <source>
        <dbReference type="EMBL" id="KAF0693927.1"/>
    </source>
</evidence>
<accession>A0A485L2I0</accession>
<dbReference type="Pfam" id="PF01699">
    <property type="entry name" value="Na_Ca_ex"/>
    <property type="match status" value="2"/>
</dbReference>
<proteinExistence type="predicted"/>
<dbReference type="InterPro" id="IPR051359">
    <property type="entry name" value="CaCA_antiporter"/>
</dbReference>
<keyword evidence="3 7" id="KW-0812">Transmembrane</keyword>
<feature type="transmembrane region" description="Helical" evidence="7">
    <location>
        <begin position="574"/>
        <end position="595"/>
    </location>
</feature>
<evidence type="ECO:0000256" key="7">
    <source>
        <dbReference type="SAM" id="Phobius"/>
    </source>
</evidence>
<organism evidence="11 12">
    <name type="scientific">Aphanomyces stellatus</name>
    <dbReference type="NCBI Taxonomy" id="120398"/>
    <lineage>
        <taxon>Eukaryota</taxon>
        <taxon>Sar</taxon>
        <taxon>Stramenopiles</taxon>
        <taxon>Oomycota</taxon>
        <taxon>Saprolegniomycetes</taxon>
        <taxon>Saprolegniales</taxon>
        <taxon>Verrucalvaceae</taxon>
        <taxon>Aphanomyces</taxon>
    </lineage>
</organism>
<feature type="transmembrane region" description="Helical" evidence="7">
    <location>
        <begin position="484"/>
        <end position="507"/>
    </location>
</feature>
<dbReference type="InterPro" id="IPR004837">
    <property type="entry name" value="NaCa_Exmemb"/>
</dbReference>
<feature type="compositionally biased region" description="Acidic residues" evidence="6">
    <location>
        <begin position="242"/>
        <end position="267"/>
    </location>
</feature>
<feature type="signal peptide" evidence="8">
    <location>
        <begin position="1"/>
        <end position="25"/>
    </location>
</feature>
<feature type="transmembrane region" description="Helical" evidence="7">
    <location>
        <begin position="368"/>
        <end position="388"/>
    </location>
</feature>
<feature type="transmembrane region" description="Helical" evidence="7">
    <location>
        <begin position="145"/>
        <end position="169"/>
    </location>
</feature>
<evidence type="ECO:0000313" key="12">
    <source>
        <dbReference type="Proteomes" id="UP000332933"/>
    </source>
</evidence>
<feature type="transmembrane region" description="Helical" evidence="7">
    <location>
        <begin position="457"/>
        <end position="477"/>
    </location>
</feature>
<keyword evidence="12" id="KW-1185">Reference proteome</keyword>
<evidence type="ECO:0000256" key="6">
    <source>
        <dbReference type="SAM" id="MobiDB-lite"/>
    </source>
</evidence>
<dbReference type="PANTHER" id="PTHR12266">
    <property type="entry name" value="NA+/CA2+ K+ INDEPENDENT EXCHANGER"/>
    <property type="match status" value="1"/>
</dbReference>
<reference evidence="10" key="2">
    <citation type="submission" date="2019-06" db="EMBL/GenBank/DDBJ databases">
        <title>Genomics analysis of Aphanomyces spp. identifies a new class of oomycete effector associated with host adaptation.</title>
        <authorList>
            <person name="Gaulin E."/>
        </authorList>
    </citation>
    <scope>NUCLEOTIDE SEQUENCE</scope>
    <source>
        <strain evidence="10">CBS 578.67</strain>
    </source>
</reference>
<reference evidence="11 12" key="1">
    <citation type="submission" date="2019-03" db="EMBL/GenBank/DDBJ databases">
        <authorList>
            <person name="Gaulin E."/>
            <person name="Dumas B."/>
        </authorList>
    </citation>
    <scope>NUCLEOTIDE SEQUENCE [LARGE SCALE GENOMIC DNA]</scope>
    <source>
        <strain evidence="11">CBS 568.67</strain>
    </source>
</reference>
<gene>
    <name evidence="11" type="primary">Aste57867_15147</name>
    <name evidence="10" type="ORF">As57867_015091</name>
    <name evidence="11" type="ORF">ASTE57867_15147</name>
</gene>
<keyword evidence="4 7" id="KW-1133">Transmembrane helix</keyword>
<keyword evidence="2" id="KW-0813">Transport</keyword>
<feature type="domain" description="Sodium/calcium exchanger membrane region" evidence="9">
    <location>
        <begin position="464"/>
        <end position="618"/>
    </location>
</feature>
<evidence type="ECO:0000259" key="9">
    <source>
        <dbReference type="Pfam" id="PF01699"/>
    </source>
</evidence>
<protein>
    <submittedName>
        <fullName evidence="11">Aste57867_15147 protein</fullName>
    </submittedName>
</protein>
<comment type="subcellular location">
    <subcellularLocation>
        <location evidence="1">Membrane</location>
        <topology evidence="1">Multi-pass membrane protein</topology>
    </subcellularLocation>
</comment>
<keyword evidence="8" id="KW-0732">Signal</keyword>
<dbReference type="GO" id="GO:0008324">
    <property type="term" value="F:monoatomic cation transmembrane transporter activity"/>
    <property type="evidence" value="ECO:0007669"/>
    <property type="project" value="TreeGrafter"/>
</dbReference>
<feature type="transmembrane region" description="Helical" evidence="7">
    <location>
        <begin position="601"/>
        <end position="619"/>
    </location>
</feature>
<dbReference type="GO" id="GO:0016020">
    <property type="term" value="C:membrane"/>
    <property type="evidence" value="ECO:0007669"/>
    <property type="project" value="UniProtKB-SubCell"/>
</dbReference>
<feature type="domain" description="Sodium/calcium exchanger membrane region" evidence="9">
    <location>
        <begin position="81"/>
        <end position="224"/>
    </location>
</feature>
<evidence type="ECO:0000256" key="4">
    <source>
        <dbReference type="ARBA" id="ARBA00022989"/>
    </source>
</evidence>
<feature type="chain" id="PRO_5036116334" evidence="8">
    <location>
        <begin position="26"/>
        <end position="630"/>
    </location>
</feature>
<dbReference type="OrthoDB" id="407410at2759"/>
<feature type="transmembrane region" description="Helical" evidence="7">
    <location>
        <begin position="527"/>
        <end position="553"/>
    </location>
</feature>
<evidence type="ECO:0000256" key="2">
    <source>
        <dbReference type="ARBA" id="ARBA00022448"/>
    </source>
</evidence>
<dbReference type="Gene3D" id="1.20.1420.30">
    <property type="entry name" value="NCX, central ion-binding region"/>
    <property type="match status" value="2"/>
</dbReference>
<dbReference type="EMBL" id="VJMH01005629">
    <property type="protein sequence ID" value="KAF0693927.1"/>
    <property type="molecule type" value="Genomic_DNA"/>
</dbReference>
<feature type="region of interest" description="Disordered" evidence="6">
    <location>
        <begin position="233"/>
        <end position="267"/>
    </location>
</feature>
<evidence type="ECO:0000256" key="5">
    <source>
        <dbReference type="ARBA" id="ARBA00023136"/>
    </source>
</evidence>
<dbReference type="EMBL" id="CAADRA010005650">
    <property type="protein sequence ID" value="VFT91956.1"/>
    <property type="molecule type" value="Genomic_DNA"/>
</dbReference>
<evidence type="ECO:0000313" key="11">
    <source>
        <dbReference type="EMBL" id="VFT91956.1"/>
    </source>
</evidence>
<evidence type="ECO:0000256" key="1">
    <source>
        <dbReference type="ARBA" id="ARBA00004141"/>
    </source>
</evidence>
<dbReference type="InterPro" id="IPR044880">
    <property type="entry name" value="NCX_ion-bd_dom_sf"/>
</dbReference>
<dbReference type="PANTHER" id="PTHR12266:SF0">
    <property type="entry name" value="MITOCHONDRIAL SODIUM_CALCIUM EXCHANGER PROTEIN"/>
    <property type="match status" value="1"/>
</dbReference>
<feature type="transmembrane region" description="Helical" evidence="7">
    <location>
        <begin position="71"/>
        <end position="91"/>
    </location>
</feature>
<evidence type="ECO:0000256" key="8">
    <source>
        <dbReference type="SAM" id="SignalP"/>
    </source>
</evidence>
<feature type="transmembrane region" description="Helical" evidence="7">
    <location>
        <begin position="181"/>
        <end position="199"/>
    </location>
</feature>
<evidence type="ECO:0000256" key="3">
    <source>
        <dbReference type="ARBA" id="ARBA00022692"/>
    </source>
</evidence>
<dbReference type="Proteomes" id="UP000332933">
    <property type="component" value="Unassembled WGS sequence"/>
</dbReference>
<dbReference type="AlphaFoldDB" id="A0A485L2I0"/>
<feature type="transmembrane region" description="Helical" evidence="7">
    <location>
        <begin position="408"/>
        <end position="425"/>
    </location>
</feature>
<feature type="transmembrane region" description="Helical" evidence="7">
    <location>
        <begin position="432"/>
        <end position="451"/>
    </location>
</feature>
<sequence length="630" mass="67117">MANAAPRAAFLRVLLLASLVHAATSTEFIFPDSCARSQFSVVPDEFRCACADATKLTSWDFLTFHYCTMGGLPAVSIGLLSILLCLMFYAVADTTDRFMVPAVTYIAEATQMEPCVAGATLLAFANGMPDLISAVASFSGVSRHTGFGVGGLLGSGLVISCFTLGYLAYLSNGFPVTKRPFMRDVAFYLMALAGLVYVYRVGYVTVGASLSALALYASYTLSVVWMNNEGSSKKKSKMTEVPSDDDDVEGDDDDGPGTPPLEDDIIEPEIEPTDDLERATQPLHASSNDQLKPTKPTKGYIEVALHSTKATLAPIVMAADTPSVADPASLFDDETSSRTTSTSSMDLVDMPESATTTARSFAEYFDAITGWSAAGAAGRVLAVVVFPFTWARHVTVPTLNDDHSVNRVDVVACAFWIPLLYFGVLDRFVTHTVETLAVACVFSIVGAALAYRFASDAWYFGCAVLTLFVSATWVFVIGHEIVKALHVIGVSVGISGGTLGILVLAWGNSVGDFAGNVALVRQGQVQMATAACIAGPIFNTLVGGGFSLLLGCFQSTDRTVSLWSAADKSTLRSGFVVLGVCLVSLLMLCCLYTMRVAISKWFGLYLMVLYSIFCIVTLVDESGRTIVAFG</sequence>